<keyword evidence="5" id="KW-1185">Reference proteome</keyword>
<sequence length="174" mass="20170">MGARSQSAVATLVDRRTRYLRLVPLPEGHSAGQLRDALIAALGKLPERARRSLTWDQGSEMSRHHELAPYFTDGIFFARPDSPWERGTNENTNGLIRQYLPKRTNLSLHTADDLRVIEQRLNNRPRKTLSWQTPSRCQWWTRLSDHEQIHTHEPAPAIHPEDRCFRLPQARPRA</sequence>
<evidence type="ECO:0000259" key="3">
    <source>
        <dbReference type="PROSITE" id="PS50994"/>
    </source>
</evidence>
<dbReference type="GO" id="GO:0015074">
    <property type="term" value="P:DNA integration"/>
    <property type="evidence" value="ECO:0007669"/>
    <property type="project" value="InterPro"/>
</dbReference>
<reference evidence="4 5" key="1">
    <citation type="submission" date="2016-08" db="EMBL/GenBank/DDBJ databases">
        <title>Complete genome sequence of Streptomyces agglomeratus strain 6-3-2, a novel anti-MRSA actinomycete isolated from Wuli of Tebit, China.</title>
        <authorList>
            <person name="Chen X."/>
        </authorList>
    </citation>
    <scope>NUCLEOTIDE SEQUENCE [LARGE SCALE GENOMIC DNA]</scope>
    <source>
        <strain evidence="4 5">6-3-2</strain>
    </source>
</reference>
<dbReference type="InterPro" id="IPR053392">
    <property type="entry name" value="Transposase_IS30-like"/>
</dbReference>
<organism evidence="4 5">
    <name type="scientific">Streptomyces agglomeratus</name>
    <dbReference type="NCBI Taxonomy" id="285458"/>
    <lineage>
        <taxon>Bacteria</taxon>
        <taxon>Bacillati</taxon>
        <taxon>Actinomycetota</taxon>
        <taxon>Actinomycetes</taxon>
        <taxon>Kitasatosporales</taxon>
        <taxon>Streptomycetaceae</taxon>
        <taxon>Streptomyces</taxon>
    </lineage>
</organism>
<protein>
    <recommendedName>
        <fullName evidence="3">Integrase catalytic domain-containing protein</fullName>
    </recommendedName>
</protein>
<proteinExistence type="inferred from homology"/>
<dbReference type="AlphaFoldDB" id="A0A1E5P108"/>
<comment type="similarity">
    <text evidence="2">Belongs to the transposase IS30 family.</text>
</comment>
<dbReference type="GO" id="GO:0004803">
    <property type="term" value="F:transposase activity"/>
    <property type="evidence" value="ECO:0007669"/>
    <property type="project" value="InterPro"/>
</dbReference>
<comment type="function">
    <text evidence="1">Required for the transposition of the insertion element.</text>
</comment>
<dbReference type="RefSeq" id="WP_069925144.1">
    <property type="nucleotide sequence ID" value="NZ_MEHI01000001.1"/>
</dbReference>
<dbReference type="PROSITE" id="PS01043">
    <property type="entry name" value="TRANSPOSASE_IS30"/>
    <property type="match status" value="1"/>
</dbReference>
<dbReference type="PANTHER" id="PTHR10948:SF23">
    <property type="entry name" value="TRANSPOSASE INSI FOR INSERTION SEQUENCE ELEMENT IS30A-RELATED"/>
    <property type="match status" value="1"/>
</dbReference>
<dbReference type="InterPro" id="IPR036397">
    <property type="entry name" value="RNaseH_sf"/>
</dbReference>
<dbReference type="STRING" id="285458.BGM19_36270"/>
<dbReference type="SUPFAM" id="SSF53098">
    <property type="entry name" value="Ribonuclease H-like"/>
    <property type="match status" value="1"/>
</dbReference>
<dbReference type="InterPro" id="IPR051917">
    <property type="entry name" value="Transposase-Integrase"/>
</dbReference>
<dbReference type="GO" id="GO:0005829">
    <property type="term" value="C:cytosol"/>
    <property type="evidence" value="ECO:0007669"/>
    <property type="project" value="TreeGrafter"/>
</dbReference>
<comment type="caution">
    <text evidence="4">The sequence shown here is derived from an EMBL/GenBank/DDBJ whole genome shotgun (WGS) entry which is preliminary data.</text>
</comment>
<dbReference type="Proteomes" id="UP000095759">
    <property type="component" value="Unassembled WGS sequence"/>
</dbReference>
<dbReference type="Gene3D" id="3.30.420.10">
    <property type="entry name" value="Ribonuclease H-like superfamily/Ribonuclease H"/>
    <property type="match status" value="1"/>
</dbReference>
<accession>A0A1E5P108</accession>
<dbReference type="InterPro" id="IPR001584">
    <property type="entry name" value="Integrase_cat-core"/>
</dbReference>
<feature type="domain" description="Integrase catalytic" evidence="3">
    <location>
        <begin position="1"/>
        <end position="142"/>
    </location>
</feature>
<name>A0A1E5P108_9ACTN</name>
<dbReference type="PROSITE" id="PS50994">
    <property type="entry name" value="INTEGRASE"/>
    <property type="match status" value="1"/>
</dbReference>
<dbReference type="OrthoDB" id="9803231at2"/>
<gene>
    <name evidence="4" type="ORF">AS594_00625</name>
</gene>
<dbReference type="PANTHER" id="PTHR10948">
    <property type="entry name" value="TRANSPOSASE"/>
    <property type="match status" value="1"/>
</dbReference>
<dbReference type="InterPro" id="IPR012337">
    <property type="entry name" value="RNaseH-like_sf"/>
</dbReference>
<dbReference type="GO" id="GO:0003677">
    <property type="term" value="F:DNA binding"/>
    <property type="evidence" value="ECO:0007669"/>
    <property type="project" value="InterPro"/>
</dbReference>
<evidence type="ECO:0000313" key="4">
    <source>
        <dbReference type="EMBL" id="OEJ23238.1"/>
    </source>
</evidence>
<dbReference type="InterPro" id="IPR001598">
    <property type="entry name" value="Transposase_IS30_CS"/>
</dbReference>
<dbReference type="NCBIfam" id="NF033563">
    <property type="entry name" value="transpos_IS30"/>
    <property type="match status" value="1"/>
</dbReference>
<evidence type="ECO:0000256" key="1">
    <source>
        <dbReference type="ARBA" id="ARBA00002190"/>
    </source>
</evidence>
<evidence type="ECO:0000256" key="2">
    <source>
        <dbReference type="ARBA" id="ARBA00006363"/>
    </source>
</evidence>
<dbReference type="GO" id="GO:0006313">
    <property type="term" value="P:DNA transposition"/>
    <property type="evidence" value="ECO:0007669"/>
    <property type="project" value="InterPro"/>
</dbReference>
<evidence type="ECO:0000313" key="5">
    <source>
        <dbReference type="Proteomes" id="UP000095759"/>
    </source>
</evidence>
<dbReference type="EMBL" id="MEHJ01000001">
    <property type="protein sequence ID" value="OEJ23238.1"/>
    <property type="molecule type" value="Genomic_DNA"/>
</dbReference>